<dbReference type="Pfam" id="PF13439">
    <property type="entry name" value="Glyco_transf_4"/>
    <property type="match status" value="1"/>
</dbReference>
<sequence>MPTPPDPLRVALFTGNYNHIEDGVSRTLGRLVGYLEEQGHSVLVVGPTVPDPPLTQPGEFVEAPSVPFFNRAEYRLATGFPRSLRARVEAFRPDLVHVASPDVLGHRAVTWGRKHGLPVVSTYHTHFPAYLGYWGPTWLEPVSWAVARGFYGRCNEVYVPTPTLLEELRSHGIQTTFRLWPRGIELDRFSPAYRSDAWRAGRGFEPSDVVVSFVSRLVKEKGIDVYVEVVRRLQASGAPVRALVVGDGPERASLEARLPGAVFTGHLGGVELATAYASSDVFLFPSETETFGNVTLEAMASGLAVVCADAAGSRSLVTDGVTGLLCPPRNADAFEAAVRRLLDRPALRADLGGAARDAAGDYSWPTVLATMEDYYRGVLASTSR</sequence>
<keyword evidence="2" id="KW-0808">Transferase</keyword>
<evidence type="ECO:0000313" key="3">
    <source>
        <dbReference type="Proteomes" id="UP001267426"/>
    </source>
</evidence>
<keyword evidence="2" id="KW-0328">Glycosyltransferase</keyword>
<dbReference type="PANTHER" id="PTHR45947:SF3">
    <property type="entry name" value="SULFOQUINOVOSYL TRANSFERASE SQD2"/>
    <property type="match status" value="1"/>
</dbReference>
<keyword evidence="3" id="KW-1185">Reference proteome</keyword>
<feature type="domain" description="Glycosyltransferase subfamily 4-like N-terminal" evidence="1">
    <location>
        <begin position="23"/>
        <end position="188"/>
    </location>
</feature>
<dbReference type="CDD" id="cd03814">
    <property type="entry name" value="GT4-like"/>
    <property type="match status" value="1"/>
</dbReference>
<reference evidence="2 3" key="1">
    <citation type="submission" date="2023-09" db="EMBL/GenBank/DDBJ databases">
        <authorList>
            <person name="Rey-Velasco X."/>
        </authorList>
    </citation>
    <scope>NUCLEOTIDE SEQUENCE [LARGE SCALE GENOMIC DNA]</scope>
    <source>
        <strain evidence="2 3">F394</strain>
    </source>
</reference>
<evidence type="ECO:0000259" key="1">
    <source>
        <dbReference type="Pfam" id="PF13439"/>
    </source>
</evidence>
<name>A0ABU3BLL5_9BACT</name>
<dbReference type="EC" id="2.4.-.-" evidence="2"/>
<dbReference type="Proteomes" id="UP001267426">
    <property type="component" value="Unassembled WGS sequence"/>
</dbReference>
<evidence type="ECO:0000313" key="2">
    <source>
        <dbReference type="EMBL" id="MDT0630182.1"/>
    </source>
</evidence>
<gene>
    <name evidence="2" type="ORF">RM540_00340</name>
</gene>
<dbReference type="EMBL" id="JAVRHT010000001">
    <property type="protein sequence ID" value="MDT0630182.1"/>
    <property type="molecule type" value="Genomic_DNA"/>
</dbReference>
<dbReference type="SUPFAM" id="SSF53756">
    <property type="entry name" value="UDP-Glycosyltransferase/glycogen phosphorylase"/>
    <property type="match status" value="1"/>
</dbReference>
<dbReference type="GO" id="GO:0016757">
    <property type="term" value="F:glycosyltransferase activity"/>
    <property type="evidence" value="ECO:0007669"/>
    <property type="project" value="UniProtKB-KW"/>
</dbReference>
<dbReference type="InterPro" id="IPR028098">
    <property type="entry name" value="Glyco_trans_4-like_N"/>
</dbReference>
<organism evidence="2 3">
    <name type="scientific">Rubrivirga litoralis</name>
    <dbReference type="NCBI Taxonomy" id="3075598"/>
    <lineage>
        <taxon>Bacteria</taxon>
        <taxon>Pseudomonadati</taxon>
        <taxon>Rhodothermota</taxon>
        <taxon>Rhodothermia</taxon>
        <taxon>Rhodothermales</taxon>
        <taxon>Rubricoccaceae</taxon>
        <taxon>Rubrivirga</taxon>
    </lineage>
</organism>
<accession>A0ABU3BLL5</accession>
<dbReference type="InterPro" id="IPR050194">
    <property type="entry name" value="Glycosyltransferase_grp1"/>
</dbReference>
<comment type="caution">
    <text evidence="2">The sequence shown here is derived from an EMBL/GenBank/DDBJ whole genome shotgun (WGS) entry which is preliminary data.</text>
</comment>
<proteinExistence type="predicted"/>
<dbReference type="RefSeq" id="WP_311661130.1">
    <property type="nucleotide sequence ID" value="NZ_JAVRHT010000001.1"/>
</dbReference>
<dbReference type="Pfam" id="PF13692">
    <property type="entry name" value="Glyco_trans_1_4"/>
    <property type="match status" value="1"/>
</dbReference>
<protein>
    <submittedName>
        <fullName evidence="2">Glycosyltransferase family 1 protein</fullName>
        <ecNumber evidence="2">2.4.-.-</ecNumber>
    </submittedName>
</protein>
<dbReference type="Gene3D" id="3.40.50.2000">
    <property type="entry name" value="Glycogen Phosphorylase B"/>
    <property type="match status" value="2"/>
</dbReference>
<dbReference type="PANTHER" id="PTHR45947">
    <property type="entry name" value="SULFOQUINOVOSYL TRANSFERASE SQD2"/>
    <property type="match status" value="1"/>
</dbReference>